<dbReference type="EMBL" id="JBEPMB010000001">
    <property type="protein sequence ID" value="MET3613336.1"/>
    <property type="molecule type" value="Genomic_DNA"/>
</dbReference>
<feature type="region of interest" description="Disordered" evidence="1">
    <location>
        <begin position="68"/>
        <end position="91"/>
    </location>
</feature>
<sequence length="150" mass="15404">MKTFAIATLVIATAAFSFTSVAARADGFKIPPIGQKVDPGFKTPKGPLQVGQINPGVFKNPVSPGPKFKFPPVKGGPAPFPGPGPAPAPKGGLSDGDALALGLGLATVGVIAAAAASQHTSAYDGDCWYEKQLRHKKSGKAYYKKVLVCE</sequence>
<feature type="compositionally biased region" description="Low complexity" evidence="1">
    <location>
        <begin position="68"/>
        <end position="77"/>
    </location>
</feature>
<feature type="signal peptide" evidence="2">
    <location>
        <begin position="1"/>
        <end position="22"/>
    </location>
</feature>
<organism evidence="3 4">
    <name type="scientific">Rhizobium aquaticum</name>
    <dbReference type="NCBI Taxonomy" id="1549636"/>
    <lineage>
        <taxon>Bacteria</taxon>
        <taxon>Pseudomonadati</taxon>
        <taxon>Pseudomonadota</taxon>
        <taxon>Alphaproteobacteria</taxon>
        <taxon>Hyphomicrobiales</taxon>
        <taxon>Rhizobiaceae</taxon>
        <taxon>Rhizobium/Agrobacterium group</taxon>
        <taxon>Rhizobium</taxon>
    </lineage>
</organism>
<evidence type="ECO:0000313" key="3">
    <source>
        <dbReference type="EMBL" id="MET3613336.1"/>
    </source>
</evidence>
<keyword evidence="4" id="KW-1185">Reference proteome</keyword>
<evidence type="ECO:0000313" key="4">
    <source>
        <dbReference type="Proteomes" id="UP001549047"/>
    </source>
</evidence>
<evidence type="ECO:0000256" key="2">
    <source>
        <dbReference type="SAM" id="SignalP"/>
    </source>
</evidence>
<gene>
    <name evidence="3" type="ORF">ABID16_001641</name>
</gene>
<feature type="chain" id="PRO_5045295654" evidence="2">
    <location>
        <begin position="23"/>
        <end position="150"/>
    </location>
</feature>
<proteinExistence type="predicted"/>
<name>A0ABV2IY45_9HYPH</name>
<feature type="compositionally biased region" description="Pro residues" evidence="1">
    <location>
        <begin position="78"/>
        <end position="88"/>
    </location>
</feature>
<keyword evidence="2" id="KW-0732">Signal</keyword>
<accession>A0ABV2IY45</accession>
<dbReference type="Proteomes" id="UP001549047">
    <property type="component" value="Unassembled WGS sequence"/>
</dbReference>
<dbReference type="RefSeq" id="WP_354555814.1">
    <property type="nucleotide sequence ID" value="NZ_JBEPMB010000001.1"/>
</dbReference>
<protein>
    <submittedName>
        <fullName evidence="3">Uncharacterized protein</fullName>
    </submittedName>
</protein>
<reference evidence="3 4" key="1">
    <citation type="submission" date="2024-06" db="EMBL/GenBank/DDBJ databases">
        <title>Genomic Encyclopedia of Type Strains, Phase IV (KMG-IV): sequencing the most valuable type-strain genomes for metagenomic binning, comparative biology and taxonomic classification.</title>
        <authorList>
            <person name="Goeker M."/>
        </authorList>
    </citation>
    <scope>NUCLEOTIDE SEQUENCE [LARGE SCALE GENOMIC DNA]</scope>
    <source>
        <strain evidence="3 4">DSM 29780</strain>
    </source>
</reference>
<evidence type="ECO:0000256" key="1">
    <source>
        <dbReference type="SAM" id="MobiDB-lite"/>
    </source>
</evidence>
<comment type="caution">
    <text evidence="3">The sequence shown here is derived from an EMBL/GenBank/DDBJ whole genome shotgun (WGS) entry which is preliminary data.</text>
</comment>